<feature type="domain" description="Ubiquitin-like" evidence="1">
    <location>
        <begin position="726"/>
        <end position="801"/>
    </location>
</feature>
<dbReference type="SUPFAM" id="SSF54236">
    <property type="entry name" value="Ubiquitin-like"/>
    <property type="match status" value="19"/>
</dbReference>
<feature type="domain" description="Ubiquitin-like" evidence="1">
    <location>
        <begin position="381"/>
        <end position="456"/>
    </location>
</feature>
<dbReference type="Gene3D" id="3.10.20.90">
    <property type="entry name" value="Phosphatidylinositol 3-kinase Catalytic Subunit, Chain A, domain 1"/>
    <property type="match status" value="19"/>
</dbReference>
<dbReference type="Pfam" id="PF00240">
    <property type="entry name" value="ubiquitin"/>
    <property type="match status" value="19"/>
</dbReference>
<feature type="domain" description="Ubiquitin-like" evidence="1">
    <location>
        <begin position="533"/>
        <end position="608"/>
    </location>
</feature>
<keyword evidence="3" id="KW-1185">Reference proteome</keyword>
<feature type="domain" description="Ubiquitin-like" evidence="1">
    <location>
        <begin position="878"/>
        <end position="953"/>
    </location>
</feature>
<dbReference type="PROSITE" id="PS00299">
    <property type="entry name" value="UBIQUITIN_1"/>
    <property type="match status" value="18"/>
</dbReference>
<evidence type="ECO:0000313" key="2">
    <source>
        <dbReference type="EnsemblMetazoa" id="XP_050518547.1"/>
    </source>
</evidence>
<dbReference type="PANTHER" id="PTHR10666">
    <property type="entry name" value="UBIQUITIN"/>
    <property type="match status" value="1"/>
</dbReference>
<feature type="domain" description="Ubiquitin-like" evidence="1">
    <location>
        <begin position="77"/>
        <end position="152"/>
    </location>
</feature>
<protein>
    <recommendedName>
        <fullName evidence="1">Ubiquitin-like domain-containing protein</fullName>
    </recommendedName>
</protein>
<feature type="domain" description="Ubiquitin-like" evidence="1">
    <location>
        <begin position="229"/>
        <end position="304"/>
    </location>
</feature>
<evidence type="ECO:0000259" key="1">
    <source>
        <dbReference type="PROSITE" id="PS50053"/>
    </source>
</evidence>
<organism evidence="2 3">
    <name type="scientific">Diabrotica virgifera virgifera</name>
    <name type="common">western corn rootworm</name>
    <dbReference type="NCBI Taxonomy" id="50390"/>
    <lineage>
        <taxon>Eukaryota</taxon>
        <taxon>Metazoa</taxon>
        <taxon>Ecdysozoa</taxon>
        <taxon>Arthropoda</taxon>
        <taxon>Hexapoda</taxon>
        <taxon>Insecta</taxon>
        <taxon>Pterygota</taxon>
        <taxon>Neoptera</taxon>
        <taxon>Endopterygota</taxon>
        <taxon>Coleoptera</taxon>
        <taxon>Polyphaga</taxon>
        <taxon>Cucujiformia</taxon>
        <taxon>Chrysomeloidea</taxon>
        <taxon>Chrysomelidae</taxon>
        <taxon>Galerucinae</taxon>
        <taxon>Diabroticina</taxon>
        <taxon>Diabroticites</taxon>
        <taxon>Diabrotica</taxon>
    </lineage>
</organism>
<dbReference type="InterPro" id="IPR000626">
    <property type="entry name" value="Ubiquitin-like_dom"/>
</dbReference>
<feature type="domain" description="Ubiquitin-like" evidence="1">
    <location>
        <begin position="608"/>
        <end position="649"/>
    </location>
</feature>
<dbReference type="InterPro" id="IPR029071">
    <property type="entry name" value="Ubiquitin-like_domsf"/>
</dbReference>
<dbReference type="InterPro" id="IPR050158">
    <property type="entry name" value="Ubiquitin_ubiquitin-like"/>
</dbReference>
<feature type="domain" description="Ubiquitin-like" evidence="1">
    <location>
        <begin position="650"/>
        <end position="725"/>
    </location>
</feature>
<accession>A0ABM5L7Y1</accession>
<name>A0ABM5L7Y1_DIAVI</name>
<dbReference type="InterPro" id="IPR019956">
    <property type="entry name" value="Ubiquitin_dom"/>
</dbReference>
<evidence type="ECO:0000313" key="3">
    <source>
        <dbReference type="Proteomes" id="UP001652700"/>
    </source>
</evidence>
<dbReference type="Proteomes" id="UP001652700">
    <property type="component" value="Unplaced"/>
</dbReference>
<feature type="domain" description="Ubiquitin-like" evidence="1">
    <location>
        <begin position="1334"/>
        <end position="1409"/>
    </location>
</feature>
<dbReference type="EnsemblMetazoa" id="XM_050662590.1">
    <property type="protein sequence ID" value="XP_050518547.1"/>
    <property type="gene ID" value="LOC114335155"/>
</dbReference>
<proteinExistence type="predicted"/>
<dbReference type="PROSITE" id="PS50053">
    <property type="entry name" value="UBIQUITIN_2"/>
    <property type="match status" value="19"/>
</dbReference>
<dbReference type="GeneID" id="114335155"/>
<dbReference type="RefSeq" id="XP_050518547.1">
    <property type="nucleotide sequence ID" value="XM_050662590.1"/>
</dbReference>
<feature type="domain" description="Ubiquitin-like" evidence="1">
    <location>
        <begin position="1"/>
        <end position="76"/>
    </location>
</feature>
<sequence>MQIFVKTLTGKTITLEVEPSDTIENVKAKIQDKEGIPPDQQRLIFAGKQLEDGRTLSDYNIQKESTLHLVLRLRGGMQIFVKTLTGKTITLEVEPSDTIENVKAKIQDKEGIPPDQQRLIFAGKQLEDGRTLSDYNIQKESTLHLVLRLRGGMQIFVKTLTGKTITLEVEPSDTIENVKAKIQDKEGIPPDQQRLIFAGKQLEDGRTLSDYNIQKESTLHLVLRLRGGMQIFVKTLTGKTITLEVEPSDTIENVKAKIQDKEGIPPDQQRLIFAGKQLEDGRTLSDYNIQKESTLHLVLRLRGGMQIFVKTLTGKTITLEVEPSDTIENVKTKIQDKEGIPPDQQRLIFAGKQLEDGRTLSDYNIQKESTLHLVLRLRGGMQIFVKTLTGKTITLEVEPSDTIENVKAKIQDKEGIPPDQQRLIFAGKQLEDGRTLSDYNIQKESTLHLVLRLRGGMQIFVKTLTGKTITLEVEPSDTIENVKAKIQDKEGIPPDQQRLIFAGKQLEDGRTLSDYNIQKESTLHLVLRLRGGMQIFVKTLTGKTITLEVEPSDTIENVKAKIQDKEGIPPDQQRLIFAGKQLEDGRTLSDYNIQKESTLHLVLRLRGGIPPDQQRLIFAGKQLEDGRTLSDYNIQKESTLHLVLRLRGGMQIFVKTLTGKTITLEVEPSDTIENVKAKIQDKEGIPPDQQRLIFAGKQLEDGRTLSDYNIQKESTLHLVLRLRGGMQIFVKTLTGKTITLEVEPSDTIENVKAKIQDKEGIPPDQQRLIFAGKQLEDGRTLSDYNIQKESTLHLVLRLRGGMQIFVKTLTGKTITLEVEPSDTIENVKAKIQDKEGIPPDQQRLIFAGKQLEDGRTLSDYNIQKESTLHLVLRLRGGMQIFVKTLTGKTITLEVEPSDTIENVKAKIQDKEGIPPDQQRLIFAGKQLEDGRTLSDYNIQKESTLHLVLRLRGGMQIFVKTLTGKTITLEVEPSDTIENVKAKIQDKEGIPPDQQRLIFAGKQLEDGRTLSDYNIQKESTLHLVLRLRGGMQIFVKTLTGKTITLEVEPSDTIENVKAKIQDKEGIPPDQQRLIFAGKQLEDGRTLSDYNIQKESTLHLVLRLRGGMQIFVKTLTGKTITLEVEPSDTIENVKAKIQDKEGIPPDQQRLIFAGKQLEDGRTLSDYNIQKESTLHLVLRLRGGMQIFVKTLTGKTITLEVEPSDTIENVKAKIQDKEGIPPDQQRLIFAGKQLEDGRTLSDYNIQKESTLHLVLRLRGGMQIFVKTLTGKTITLEVEPSDTIENVKAKIQDKEGIPPDQQRLIFAGKQLEDGRTLSDYNIQKESTLHLVLRLRGGMQIFVKTLTGKTITLEVEPSDTIENVKAKIQDKEGIPPDQQRLIFAGKQLEDGRTLSDYNIQKESTLHLVLRLRGGN</sequence>
<feature type="domain" description="Ubiquitin-like" evidence="1">
    <location>
        <begin position="305"/>
        <end position="380"/>
    </location>
</feature>
<feature type="domain" description="Ubiquitin-like" evidence="1">
    <location>
        <begin position="802"/>
        <end position="877"/>
    </location>
</feature>
<feature type="domain" description="Ubiquitin-like" evidence="1">
    <location>
        <begin position="153"/>
        <end position="228"/>
    </location>
</feature>
<dbReference type="CDD" id="cd01803">
    <property type="entry name" value="Ubl_ubiquitin"/>
    <property type="match status" value="18"/>
</dbReference>
<dbReference type="PRINTS" id="PR00348">
    <property type="entry name" value="UBIQUITIN"/>
</dbReference>
<feature type="domain" description="Ubiquitin-like" evidence="1">
    <location>
        <begin position="1258"/>
        <end position="1333"/>
    </location>
</feature>
<dbReference type="InterPro" id="IPR019954">
    <property type="entry name" value="Ubiquitin_CS"/>
</dbReference>
<feature type="domain" description="Ubiquitin-like" evidence="1">
    <location>
        <begin position="954"/>
        <end position="1029"/>
    </location>
</feature>
<feature type="domain" description="Ubiquitin-like" evidence="1">
    <location>
        <begin position="1182"/>
        <end position="1257"/>
    </location>
</feature>
<feature type="domain" description="Ubiquitin-like" evidence="1">
    <location>
        <begin position="457"/>
        <end position="532"/>
    </location>
</feature>
<feature type="domain" description="Ubiquitin-like" evidence="1">
    <location>
        <begin position="1106"/>
        <end position="1181"/>
    </location>
</feature>
<dbReference type="SMART" id="SM00213">
    <property type="entry name" value="UBQ"/>
    <property type="match status" value="19"/>
</dbReference>
<reference evidence="2" key="1">
    <citation type="submission" date="2025-05" db="UniProtKB">
        <authorList>
            <consortium name="EnsemblMetazoa"/>
        </authorList>
    </citation>
    <scope>IDENTIFICATION</scope>
</reference>
<feature type="domain" description="Ubiquitin-like" evidence="1">
    <location>
        <begin position="1030"/>
        <end position="1105"/>
    </location>
</feature>